<dbReference type="Gene3D" id="1.10.150.240">
    <property type="entry name" value="Putative phosphatase, domain 2"/>
    <property type="match status" value="1"/>
</dbReference>
<dbReference type="NCBIfam" id="TIGR01509">
    <property type="entry name" value="HAD-SF-IA-v3"/>
    <property type="match status" value="1"/>
</dbReference>
<reference evidence="1 2" key="1">
    <citation type="submission" date="2013-09" db="EMBL/GenBank/DDBJ databases">
        <authorList>
            <person name="Zeng Z."/>
            <person name="Chen C."/>
        </authorList>
    </citation>
    <scope>NUCLEOTIDE SEQUENCE [LARGE SCALE GENOMIC DNA]</scope>
    <source>
        <strain evidence="1 2">WB 4.1-42</strain>
    </source>
</reference>
<dbReference type="PANTHER" id="PTHR43611">
    <property type="entry name" value="ALPHA-D-GLUCOSE 1-PHOSPHATE PHOSPHATASE"/>
    <property type="match status" value="1"/>
</dbReference>
<dbReference type="STRING" id="1121898.GCA_000422725_01342"/>
<proteinExistence type="predicted"/>
<sequence>MINTIIFDMGDVFLNKDKQAKVDALAKIGITDWNDDLEKLEKKLETGKIGEEGYLKGIQPHTNGASLEAIKDAWNAGITDFPLYRLEFLQKLSANYRLFLLSNTDPIHIEKFEQEAGASFYSDFYQCFEKIYFSHEIGVRKPDADAFNHVINKHDIQPKRTLMVDDKKFNTDAAAELGFQVWNLQKGEEDVVDLFDKSVLNLDEQR</sequence>
<name>A0A0A2MLG4_9FLAO</name>
<comment type="caution">
    <text evidence="1">The sequence shown here is derived from an EMBL/GenBank/DDBJ whole genome shotgun (WGS) entry which is preliminary data.</text>
</comment>
<dbReference type="SFLD" id="SFLDG01129">
    <property type="entry name" value="C1.5:_HAD__Beta-PGM__Phosphata"/>
    <property type="match status" value="1"/>
</dbReference>
<dbReference type="Pfam" id="PF00702">
    <property type="entry name" value="Hydrolase"/>
    <property type="match status" value="1"/>
</dbReference>
<dbReference type="Gene3D" id="3.40.50.1000">
    <property type="entry name" value="HAD superfamily/HAD-like"/>
    <property type="match status" value="1"/>
</dbReference>
<dbReference type="EMBL" id="JRLY01000010">
    <property type="protein sequence ID" value="KGO92426.1"/>
    <property type="molecule type" value="Genomic_DNA"/>
</dbReference>
<dbReference type="eggNOG" id="COG1011">
    <property type="taxonomic scope" value="Bacteria"/>
</dbReference>
<protein>
    <submittedName>
        <fullName evidence="1">Haloacid dehalogenase</fullName>
    </submittedName>
</protein>
<accession>A0A0A2MLG4</accession>
<organism evidence="1 2">
    <name type="scientific">Flavobacterium subsaxonicum WB 4.1-42 = DSM 21790</name>
    <dbReference type="NCBI Taxonomy" id="1121898"/>
    <lineage>
        <taxon>Bacteria</taxon>
        <taxon>Pseudomonadati</taxon>
        <taxon>Bacteroidota</taxon>
        <taxon>Flavobacteriia</taxon>
        <taxon>Flavobacteriales</taxon>
        <taxon>Flavobacteriaceae</taxon>
        <taxon>Flavobacterium</taxon>
    </lineage>
</organism>
<dbReference type="PANTHER" id="PTHR43611:SF3">
    <property type="entry name" value="FLAVIN MONONUCLEOTIDE HYDROLASE 1, CHLOROPLATIC"/>
    <property type="match status" value="1"/>
</dbReference>
<dbReference type="InterPro" id="IPR023214">
    <property type="entry name" value="HAD_sf"/>
</dbReference>
<evidence type="ECO:0000313" key="2">
    <source>
        <dbReference type="Proteomes" id="UP000030111"/>
    </source>
</evidence>
<keyword evidence="2" id="KW-1185">Reference proteome</keyword>
<dbReference type="CDD" id="cd02603">
    <property type="entry name" value="HAD_sEH-N_like"/>
    <property type="match status" value="1"/>
</dbReference>
<dbReference type="Proteomes" id="UP000030111">
    <property type="component" value="Unassembled WGS sequence"/>
</dbReference>
<dbReference type="SFLD" id="SFLDS00003">
    <property type="entry name" value="Haloacid_Dehalogenase"/>
    <property type="match status" value="1"/>
</dbReference>
<gene>
    <name evidence="1" type="ORF">Q766_13290</name>
</gene>
<dbReference type="InterPro" id="IPR036412">
    <property type="entry name" value="HAD-like_sf"/>
</dbReference>
<dbReference type="RefSeq" id="WP_026990231.1">
    <property type="nucleotide sequence ID" value="NZ_AUGP01000017.1"/>
</dbReference>
<dbReference type="AlphaFoldDB" id="A0A0A2MLG4"/>
<dbReference type="InterPro" id="IPR023198">
    <property type="entry name" value="PGP-like_dom2"/>
</dbReference>
<evidence type="ECO:0000313" key="1">
    <source>
        <dbReference type="EMBL" id="KGO92426.1"/>
    </source>
</evidence>
<dbReference type="SUPFAM" id="SSF56784">
    <property type="entry name" value="HAD-like"/>
    <property type="match status" value="1"/>
</dbReference>
<dbReference type="InterPro" id="IPR006439">
    <property type="entry name" value="HAD-SF_hydro_IA"/>
</dbReference>
<dbReference type="OrthoDB" id="9797415at2"/>